<feature type="transmembrane region" description="Helical" evidence="1">
    <location>
        <begin position="367"/>
        <end position="387"/>
    </location>
</feature>
<dbReference type="PANTHER" id="PTHR13155">
    <property type="entry name" value="A-KINASE ANCHOR PROTEINS"/>
    <property type="match status" value="1"/>
</dbReference>
<sequence length="392" mass="45636">MNRQSIRQANSRLHAFGIEASLEKDLFQKIQDEKVQIDIAIPPSYFNSTNPYLKMPGTQRRLKNKTFGFKDPFATAPMEAWQETKDYNLRVNGLPTLEEMMQLNTYSPLTQSHFAAFLKSRQAHQNLRFLMELDTHEKLWRAYLSSIDRQNRQRLSRFLESAAEKEEMQDVLETGYREMSDTKDLLSPHADVGITMPTEDTKSLNRNDLVKHANEIYHTFSGTIHLPQDHQKALEQLVLYGGRPEPVVFESARTHVFEILNLFYYPLFVDKVLNKNISLGTSRLCLVLGVIMLTVGFSLELSLVFLDSSSSRWFALIPFFFGWSTLLTSFTEFAWWFGITSVSEMQFMTYSEIQDVIVKRTHRKRGWLWLAFIILLSILNTIIFVFIPSYRL</sequence>
<dbReference type="EMBL" id="CH476743">
    <property type="protein sequence ID" value="EIE88701.1"/>
    <property type="molecule type" value="Genomic_DNA"/>
</dbReference>
<dbReference type="RefSeq" id="XP_067524097.1">
    <property type="nucleotide sequence ID" value="XM_067667996.1"/>
</dbReference>
<keyword evidence="1" id="KW-0472">Membrane</keyword>
<accession>I1CJS1</accession>
<dbReference type="OrthoDB" id="5584247at2759"/>
<proteinExistence type="predicted"/>
<dbReference type="InterPro" id="IPR036305">
    <property type="entry name" value="RGS_sf"/>
</dbReference>
<dbReference type="GO" id="GO:0005886">
    <property type="term" value="C:plasma membrane"/>
    <property type="evidence" value="ECO:0007669"/>
    <property type="project" value="TreeGrafter"/>
</dbReference>
<dbReference type="InParanoid" id="I1CJS1"/>
<dbReference type="VEuPathDB" id="FungiDB:RO3G_13412"/>
<dbReference type="InterPro" id="IPR044926">
    <property type="entry name" value="RGS_subdomain_2"/>
</dbReference>
<dbReference type="InterPro" id="IPR052246">
    <property type="entry name" value="Cell_Polariz_PKAAnc"/>
</dbReference>
<dbReference type="eggNOG" id="ENOG502QRI8">
    <property type="taxonomic scope" value="Eukaryota"/>
</dbReference>
<organism evidence="2 3">
    <name type="scientific">Rhizopus delemar (strain RA 99-880 / ATCC MYA-4621 / FGSC 9543 / NRRL 43880)</name>
    <name type="common">Mucormycosis agent</name>
    <name type="synonym">Rhizopus arrhizus var. delemar</name>
    <dbReference type="NCBI Taxonomy" id="246409"/>
    <lineage>
        <taxon>Eukaryota</taxon>
        <taxon>Fungi</taxon>
        <taxon>Fungi incertae sedis</taxon>
        <taxon>Mucoromycota</taxon>
        <taxon>Mucoromycotina</taxon>
        <taxon>Mucoromycetes</taxon>
        <taxon>Mucorales</taxon>
        <taxon>Mucorineae</taxon>
        <taxon>Rhizopodaceae</taxon>
        <taxon>Rhizopus</taxon>
    </lineage>
</organism>
<reference evidence="2 3" key="1">
    <citation type="journal article" date="2009" name="PLoS Genet.">
        <title>Genomic analysis of the basal lineage fungus Rhizopus oryzae reveals a whole-genome duplication.</title>
        <authorList>
            <person name="Ma L.-J."/>
            <person name="Ibrahim A.S."/>
            <person name="Skory C."/>
            <person name="Grabherr M.G."/>
            <person name="Burger G."/>
            <person name="Butler M."/>
            <person name="Elias M."/>
            <person name="Idnurm A."/>
            <person name="Lang B.F."/>
            <person name="Sone T."/>
            <person name="Abe A."/>
            <person name="Calvo S.E."/>
            <person name="Corrochano L.M."/>
            <person name="Engels R."/>
            <person name="Fu J."/>
            <person name="Hansberg W."/>
            <person name="Kim J.-M."/>
            <person name="Kodira C.D."/>
            <person name="Koehrsen M.J."/>
            <person name="Liu B."/>
            <person name="Miranda-Saavedra D."/>
            <person name="O'Leary S."/>
            <person name="Ortiz-Castellanos L."/>
            <person name="Poulter R."/>
            <person name="Rodriguez-Romero J."/>
            <person name="Ruiz-Herrera J."/>
            <person name="Shen Y.-Q."/>
            <person name="Zeng Q."/>
            <person name="Galagan J."/>
            <person name="Birren B.W."/>
            <person name="Cuomo C.A."/>
            <person name="Wickes B.L."/>
        </authorList>
    </citation>
    <scope>NUCLEOTIDE SEQUENCE [LARGE SCALE GENOMIC DNA]</scope>
    <source>
        <strain evidence="3">RA 99-880 / ATCC MYA-4621 / FGSC 9543 / NRRL 43880</strain>
    </source>
</reference>
<dbReference type="PANTHER" id="PTHR13155:SF1">
    <property type="entry name" value="A-KINASE ANCHOR PROTEIN 10, MITOCHONDRIAL"/>
    <property type="match status" value="1"/>
</dbReference>
<dbReference type="Gene3D" id="1.10.167.10">
    <property type="entry name" value="Regulator of G-protein Signalling 4, domain 2"/>
    <property type="match status" value="1"/>
</dbReference>
<feature type="transmembrane region" description="Helical" evidence="1">
    <location>
        <begin position="284"/>
        <end position="306"/>
    </location>
</feature>
<name>I1CJS1_RHIO9</name>
<dbReference type="GeneID" id="93620377"/>
<dbReference type="Proteomes" id="UP000009138">
    <property type="component" value="Unassembled WGS sequence"/>
</dbReference>
<feature type="transmembrane region" description="Helical" evidence="1">
    <location>
        <begin position="312"/>
        <end position="338"/>
    </location>
</feature>
<protein>
    <submittedName>
        <fullName evidence="2">Uncharacterized protein</fullName>
    </submittedName>
</protein>
<dbReference type="GO" id="GO:0008104">
    <property type="term" value="P:intracellular protein localization"/>
    <property type="evidence" value="ECO:0007669"/>
    <property type="project" value="TreeGrafter"/>
</dbReference>
<keyword evidence="1" id="KW-0812">Transmembrane</keyword>
<evidence type="ECO:0000313" key="3">
    <source>
        <dbReference type="Proteomes" id="UP000009138"/>
    </source>
</evidence>
<evidence type="ECO:0000256" key="1">
    <source>
        <dbReference type="SAM" id="Phobius"/>
    </source>
</evidence>
<dbReference type="SUPFAM" id="SSF48097">
    <property type="entry name" value="Regulator of G-protein signaling, RGS"/>
    <property type="match status" value="1"/>
</dbReference>
<keyword evidence="3" id="KW-1185">Reference proteome</keyword>
<keyword evidence="1" id="KW-1133">Transmembrane helix</keyword>
<dbReference type="AlphaFoldDB" id="I1CJS1"/>
<evidence type="ECO:0000313" key="2">
    <source>
        <dbReference type="EMBL" id="EIE88701.1"/>
    </source>
</evidence>
<gene>
    <name evidence="2" type="ORF">RO3G_13412</name>
</gene>
<dbReference type="OMA" id="HAIIALP"/>